<dbReference type="SUPFAM" id="SSF53474">
    <property type="entry name" value="alpha/beta-Hydrolases"/>
    <property type="match status" value="1"/>
</dbReference>
<dbReference type="InterPro" id="IPR050266">
    <property type="entry name" value="AB_hydrolase_sf"/>
</dbReference>
<feature type="domain" description="AB hydrolase-1" evidence="1">
    <location>
        <begin position="21"/>
        <end position="249"/>
    </location>
</feature>
<dbReference type="PANTHER" id="PTHR43798">
    <property type="entry name" value="MONOACYLGLYCEROL LIPASE"/>
    <property type="match status" value="1"/>
</dbReference>
<evidence type="ECO:0000259" key="1">
    <source>
        <dbReference type="Pfam" id="PF12697"/>
    </source>
</evidence>
<sequence>MALTTHGVPVHHVAHGSGRTVVVLHGAGVDHREPEACFDGPLAAAGGLRRVYPDVPGHGRTPAPPALRSEDDVLEVLVGFVEAVSGGEPVLLAGHSAGAHDARGIAARRPDLVAGLALVCPLVAGGHDVPAHEPVVRDDDLGDAEFRGYFVVQTPEMLDRYRRFVEPGAALADAEANARIGERWEITGLDAPGAAPYPGPVLVAAGRRDSVVGHAGAVALLARYPRATLAVVDGAGHALPHERPGVLAALLTDWAERVLAGC</sequence>
<dbReference type="Gene3D" id="3.40.50.1820">
    <property type="entry name" value="alpha/beta hydrolase"/>
    <property type="match status" value="1"/>
</dbReference>
<dbReference type="InterPro" id="IPR000073">
    <property type="entry name" value="AB_hydrolase_1"/>
</dbReference>
<dbReference type="AlphaFoldDB" id="A0A7Z8JYQ5"/>
<evidence type="ECO:0000313" key="3">
    <source>
        <dbReference type="Proteomes" id="UP000308121"/>
    </source>
</evidence>
<dbReference type="GO" id="GO:0016787">
    <property type="term" value="F:hydrolase activity"/>
    <property type="evidence" value="ECO:0007669"/>
    <property type="project" value="UniProtKB-KW"/>
</dbReference>
<gene>
    <name evidence="2" type="ORF">FA014_16030</name>
</gene>
<comment type="caution">
    <text evidence="2">The sequence shown here is derived from an EMBL/GenBank/DDBJ whole genome shotgun (WGS) entry which is preliminary data.</text>
</comment>
<dbReference type="EMBL" id="SZYE01000175">
    <property type="protein sequence ID" value="TKR22508.1"/>
    <property type="molecule type" value="Genomic_DNA"/>
</dbReference>
<dbReference type="InterPro" id="IPR029058">
    <property type="entry name" value="AB_hydrolase_fold"/>
</dbReference>
<dbReference type="PRINTS" id="PR00111">
    <property type="entry name" value="ABHYDROLASE"/>
</dbReference>
<reference evidence="2 3" key="1">
    <citation type="submission" date="2019-05" db="EMBL/GenBank/DDBJ databases">
        <title>Genome sequence of Cellulomonas hominis strain CS1.</title>
        <authorList>
            <person name="Belmont J."/>
            <person name="Maclea K.S."/>
        </authorList>
    </citation>
    <scope>NUCLEOTIDE SEQUENCE [LARGE SCALE GENOMIC DNA]</scope>
    <source>
        <strain evidence="2 3">CS1</strain>
    </source>
</reference>
<protein>
    <submittedName>
        <fullName evidence="2">Alpha/beta hydrolase</fullName>
    </submittedName>
</protein>
<dbReference type="Pfam" id="PF12697">
    <property type="entry name" value="Abhydrolase_6"/>
    <property type="match status" value="1"/>
</dbReference>
<dbReference type="OrthoDB" id="27092at2"/>
<organism evidence="2 3">
    <name type="scientific">Cellulomonas hominis</name>
    <dbReference type="NCBI Taxonomy" id="156981"/>
    <lineage>
        <taxon>Bacteria</taxon>
        <taxon>Bacillati</taxon>
        <taxon>Actinomycetota</taxon>
        <taxon>Actinomycetes</taxon>
        <taxon>Micrococcales</taxon>
        <taxon>Cellulomonadaceae</taxon>
        <taxon>Cellulomonas</taxon>
    </lineage>
</organism>
<keyword evidence="2" id="KW-0378">Hydrolase</keyword>
<name>A0A7Z8JYQ5_9CELL</name>
<proteinExistence type="predicted"/>
<evidence type="ECO:0000313" key="2">
    <source>
        <dbReference type="EMBL" id="TKR22508.1"/>
    </source>
</evidence>
<accession>A0A7Z8JYQ5</accession>
<dbReference type="PANTHER" id="PTHR43798:SF6">
    <property type="entry name" value="HYDROLASE, PUTATIVE (AFU_ORTHOLOGUE AFUA_4G13070)-RELATED"/>
    <property type="match status" value="1"/>
</dbReference>
<dbReference type="Proteomes" id="UP000308121">
    <property type="component" value="Unassembled WGS sequence"/>
</dbReference>
<dbReference type="RefSeq" id="WP_154730653.1">
    <property type="nucleotide sequence ID" value="NZ_SZYE01000175.1"/>
</dbReference>